<proteinExistence type="predicted"/>
<organism evidence="1 2">
    <name type="scientific">Pistacia integerrima</name>
    <dbReference type="NCBI Taxonomy" id="434235"/>
    <lineage>
        <taxon>Eukaryota</taxon>
        <taxon>Viridiplantae</taxon>
        <taxon>Streptophyta</taxon>
        <taxon>Embryophyta</taxon>
        <taxon>Tracheophyta</taxon>
        <taxon>Spermatophyta</taxon>
        <taxon>Magnoliopsida</taxon>
        <taxon>eudicotyledons</taxon>
        <taxon>Gunneridae</taxon>
        <taxon>Pentapetalae</taxon>
        <taxon>rosids</taxon>
        <taxon>malvids</taxon>
        <taxon>Sapindales</taxon>
        <taxon>Anacardiaceae</taxon>
        <taxon>Pistacia</taxon>
    </lineage>
</organism>
<dbReference type="EMBL" id="CM047745">
    <property type="protein sequence ID" value="KAJ0024817.1"/>
    <property type="molecule type" value="Genomic_DNA"/>
</dbReference>
<accession>A0ACC0XTL8</accession>
<name>A0ACC0XTL8_9ROSI</name>
<evidence type="ECO:0000313" key="1">
    <source>
        <dbReference type="EMBL" id="KAJ0024817.1"/>
    </source>
</evidence>
<reference evidence="2" key="1">
    <citation type="journal article" date="2023" name="G3 (Bethesda)">
        <title>Genome assembly and association tests identify interacting loci associated with vigor, precocity, and sex in interspecific pistachio rootstocks.</title>
        <authorList>
            <person name="Palmer W."/>
            <person name="Jacygrad E."/>
            <person name="Sagayaradj S."/>
            <person name="Cavanaugh K."/>
            <person name="Han R."/>
            <person name="Bertier L."/>
            <person name="Beede B."/>
            <person name="Kafkas S."/>
            <person name="Golino D."/>
            <person name="Preece J."/>
            <person name="Michelmore R."/>
        </authorList>
    </citation>
    <scope>NUCLEOTIDE SEQUENCE [LARGE SCALE GENOMIC DNA]</scope>
</reference>
<evidence type="ECO:0000313" key="2">
    <source>
        <dbReference type="Proteomes" id="UP001163603"/>
    </source>
</evidence>
<dbReference type="Proteomes" id="UP001163603">
    <property type="component" value="Chromosome 10"/>
</dbReference>
<sequence length="240" mass="26760">MAGSLNSRARVAVLSVMILLCLTGNNNIVPVTEAIWLNIPSSGTKCVSEEIQNNVVVLADYYVVDEAQPENPSTISVRVTTPFGNNAHYNENVTHGQFAFTTTEAGNYLACFWLGNQQQGTSTTLSLDWRIGIAAKDWDSGVEFHLTRLEASVKAIHDNLLFLKHRSNGLNEAHCFSLEDLSELDPQSNSYMWEAEMREVSEVTNSRVARFSIMSLGVCIVVSVLQLLHLKQFFHRKKLI</sequence>
<protein>
    <submittedName>
        <fullName evidence="1">Uncharacterized protein</fullName>
    </submittedName>
</protein>
<comment type="caution">
    <text evidence="1">The sequence shown here is derived from an EMBL/GenBank/DDBJ whole genome shotgun (WGS) entry which is preliminary data.</text>
</comment>
<gene>
    <name evidence="1" type="ORF">Pint_08207</name>
</gene>
<keyword evidence="2" id="KW-1185">Reference proteome</keyword>